<keyword evidence="2" id="KW-0904">Protein phosphatase</keyword>
<proteinExistence type="predicted"/>
<keyword evidence="1" id="KW-0378">Hydrolase</keyword>
<dbReference type="SMART" id="SM00195">
    <property type="entry name" value="DSPc"/>
    <property type="match status" value="1"/>
</dbReference>
<organism evidence="5">
    <name type="scientific">Chlamydomonas euryale</name>
    <dbReference type="NCBI Taxonomy" id="1486919"/>
    <lineage>
        <taxon>Eukaryota</taxon>
        <taxon>Viridiplantae</taxon>
        <taxon>Chlorophyta</taxon>
        <taxon>core chlorophytes</taxon>
        <taxon>Chlorophyceae</taxon>
        <taxon>CS clade</taxon>
        <taxon>Chlamydomonadales</taxon>
        <taxon>Chlamydomonadaceae</taxon>
        <taxon>Chlamydomonas</taxon>
    </lineage>
</organism>
<dbReference type="Pfam" id="PF00782">
    <property type="entry name" value="DSPc"/>
    <property type="match status" value="1"/>
</dbReference>
<protein>
    <recommendedName>
        <fullName evidence="4">Tyrosine specific protein phosphatases domain-containing protein</fullName>
    </recommendedName>
</protein>
<dbReference type="CDD" id="cd14527">
    <property type="entry name" value="DSP_bac"/>
    <property type="match status" value="1"/>
</dbReference>
<feature type="transmembrane region" description="Helical" evidence="3">
    <location>
        <begin position="35"/>
        <end position="64"/>
    </location>
</feature>
<dbReference type="InterPro" id="IPR029021">
    <property type="entry name" value="Prot-tyrosine_phosphatase-like"/>
</dbReference>
<evidence type="ECO:0000256" key="2">
    <source>
        <dbReference type="ARBA" id="ARBA00022912"/>
    </source>
</evidence>
<dbReference type="EMBL" id="HBEC01027115">
    <property type="protein sequence ID" value="CAD8294393.1"/>
    <property type="molecule type" value="Transcribed_RNA"/>
</dbReference>
<gene>
    <name evidence="5" type="ORF">CEUR00632_LOCUS12505</name>
</gene>
<dbReference type="PANTHER" id="PTHR47216:SF4">
    <property type="entry name" value="OS01G0859400 PROTEIN"/>
    <property type="match status" value="1"/>
</dbReference>
<keyword evidence="3" id="KW-1133">Transmembrane helix</keyword>
<dbReference type="AlphaFoldDB" id="A0A7R9VGJ5"/>
<evidence type="ECO:0000259" key="4">
    <source>
        <dbReference type="PROSITE" id="PS50056"/>
    </source>
</evidence>
<evidence type="ECO:0000256" key="1">
    <source>
        <dbReference type="ARBA" id="ARBA00022801"/>
    </source>
</evidence>
<keyword evidence="3" id="KW-0472">Membrane</keyword>
<dbReference type="InterPro" id="IPR000340">
    <property type="entry name" value="Dual-sp_phosphatase_cat-dom"/>
</dbReference>
<dbReference type="Gene3D" id="3.90.190.10">
    <property type="entry name" value="Protein tyrosine phosphatase superfamily"/>
    <property type="match status" value="1"/>
</dbReference>
<dbReference type="InterPro" id="IPR000387">
    <property type="entry name" value="Tyr_Pase_dom"/>
</dbReference>
<dbReference type="GO" id="GO:0004721">
    <property type="term" value="F:phosphoprotein phosphatase activity"/>
    <property type="evidence" value="ECO:0007669"/>
    <property type="project" value="UniProtKB-KW"/>
</dbReference>
<sequence>MGRDRSLSTIVASVALLPAAGSAYLAWAGAPAPLLALSCWVTAVGFVVAAAATDALCLHTTGLLGKTREGRIRRASWVAWWPYHVGLRLKLSVGKLLTQEPLWDRVADGWYLGGWPNHASLLPHDNVSVVDVTCELPRAHAVSRYCVLPVWDTKAPTLQQLDDAVDFCLQESARGNHVYVHCAHGHGRSATVMAAALIKSGKWRDVDDAVARMQAVRPRVHLNTCQLRILREWDARRGSVEMAQTQQPNGILR</sequence>
<feature type="domain" description="Tyrosine specific protein phosphatases" evidence="4">
    <location>
        <begin position="159"/>
        <end position="228"/>
    </location>
</feature>
<dbReference type="InterPro" id="IPR020422">
    <property type="entry name" value="TYR_PHOSPHATASE_DUAL_dom"/>
</dbReference>
<keyword evidence="3" id="KW-0812">Transmembrane</keyword>
<evidence type="ECO:0000256" key="3">
    <source>
        <dbReference type="SAM" id="Phobius"/>
    </source>
</evidence>
<accession>A0A7R9VGJ5</accession>
<dbReference type="SUPFAM" id="SSF52799">
    <property type="entry name" value="(Phosphotyrosine protein) phosphatases II"/>
    <property type="match status" value="1"/>
</dbReference>
<dbReference type="InterPro" id="IPR016130">
    <property type="entry name" value="Tyr_Pase_AS"/>
</dbReference>
<dbReference type="PANTHER" id="PTHR47216">
    <property type="match status" value="1"/>
</dbReference>
<reference evidence="5" key="1">
    <citation type="submission" date="2021-01" db="EMBL/GenBank/DDBJ databases">
        <authorList>
            <person name="Corre E."/>
            <person name="Pelletier E."/>
            <person name="Niang G."/>
            <person name="Scheremetjew M."/>
            <person name="Finn R."/>
            <person name="Kale V."/>
            <person name="Holt S."/>
            <person name="Cochrane G."/>
            <person name="Meng A."/>
            <person name="Brown T."/>
            <person name="Cohen L."/>
        </authorList>
    </citation>
    <scope>NUCLEOTIDE SEQUENCE</scope>
    <source>
        <strain evidence="5">CCMP219</strain>
    </source>
</reference>
<dbReference type="PROSITE" id="PS50056">
    <property type="entry name" value="TYR_PHOSPHATASE_2"/>
    <property type="match status" value="1"/>
</dbReference>
<name>A0A7R9VGJ5_9CHLO</name>
<evidence type="ECO:0000313" key="5">
    <source>
        <dbReference type="EMBL" id="CAD8294393.1"/>
    </source>
</evidence>
<dbReference type="PROSITE" id="PS00383">
    <property type="entry name" value="TYR_PHOSPHATASE_1"/>
    <property type="match status" value="1"/>
</dbReference>